<gene>
    <name evidence="3" type="ORF">AZO1586I_1355</name>
</gene>
<evidence type="ECO:0000256" key="1">
    <source>
        <dbReference type="SAM" id="SignalP"/>
    </source>
</evidence>
<dbReference type="InterPro" id="IPR038177">
    <property type="entry name" value="IAT_beta_sf"/>
</dbReference>
<dbReference type="Gene3D" id="2.40.160.160">
    <property type="entry name" value="Inverse autotransporter, beta-domain"/>
    <property type="match status" value="1"/>
</dbReference>
<evidence type="ECO:0000259" key="2">
    <source>
        <dbReference type="Pfam" id="PF11924"/>
    </source>
</evidence>
<name>A0ABN7GCZ9_9GAMM</name>
<sequence>KSHIILASTFKQLTHFFALSLLITFSLNAFSVDDSQQLNKEELSKEALNKKEFNKEAYLDLSKPYQQNNPQSAKKDNQATALLKEVAGTARTALGSTNSDNVDQLGNKITTGISNQLKNKAINKTEGFVNNKANKFLNAFGSGRSEVSIGGINSKQLSYSLKTIQPISELDTNSKALTFFQGGVASNKSSKSNDSRHTTINLGVGHRLLVEDDMAIAGINVFTDYETKSKHKRLSLGLEYQRTNFSANINKYHVFSDKKLVNSAKEGAWSGYDIKFNGQAPYLPWVKIKGTYYHWDTTTGSNIKGNVLGVDIELTPSVSFELGQENNNTMDATSYGKLTVKLPLGNKQKFTNFAIASKAFKDSSKMDLGELAWVERNNKIKNSTILFYGLTYSLVTSPKSGRVWLDRNLGARQVCTSSTDADCYGDYYQWGRAKDGHESSTSDTTKTRASSITTPAPNKFIINQGSTPRDWAKGGIDKRGGLRVAAWKDGGVNDICPAGFSVPSINELKEDTVDFSVTNTATAFSSFLKLPAAGSRNGYSGGLNDRGSETFLWMGVNVSSATDSDAMVVTSTGGAITNSPRTKGGSIRCIKDL</sequence>
<feature type="non-terminal residue" evidence="3">
    <location>
        <position position="1"/>
    </location>
</feature>
<reference evidence="3 4" key="1">
    <citation type="submission" date="2020-05" db="EMBL/GenBank/DDBJ databases">
        <authorList>
            <person name="Petersen J."/>
            <person name="Sayavedra L."/>
        </authorList>
    </citation>
    <scope>NUCLEOTIDE SEQUENCE [LARGE SCALE GENOMIC DNA]</scope>
    <source>
        <strain evidence="3">B azoricus SOX ET2 1586I</strain>
    </source>
</reference>
<dbReference type="EMBL" id="CAHJWF010000281">
    <property type="protein sequence ID" value="CAB5504863.1"/>
    <property type="molecule type" value="Genomic_DNA"/>
</dbReference>
<organism evidence="3 4">
    <name type="scientific">Bathymodiolus thermophilus thioautotrophic gill symbiont</name>
    <dbReference type="NCBI Taxonomy" id="2360"/>
    <lineage>
        <taxon>Bacteria</taxon>
        <taxon>Pseudomonadati</taxon>
        <taxon>Pseudomonadota</taxon>
        <taxon>Gammaproteobacteria</taxon>
        <taxon>sulfur-oxidizing symbionts</taxon>
    </lineage>
</organism>
<keyword evidence="1" id="KW-0732">Signal</keyword>
<evidence type="ECO:0000313" key="4">
    <source>
        <dbReference type="Proteomes" id="UP000626656"/>
    </source>
</evidence>
<proteinExistence type="predicted"/>
<evidence type="ECO:0000313" key="3">
    <source>
        <dbReference type="EMBL" id="CAB5504863.1"/>
    </source>
</evidence>
<dbReference type="Proteomes" id="UP000626656">
    <property type="component" value="Unassembled WGS sequence"/>
</dbReference>
<dbReference type="InterPro" id="IPR024519">
    <property type="entry name" value="IAT_beta"/>
</dbReference>
<comment type="caution">
    <text evidence="3">The sequence shown here is derived from an EMBL/GenBank/DDBJ whole genome shotgun (WGS) entry which is preliminary data.</text>
</comment>
<protein>
    <recommendedName>
        <fullName evidence="2">Inverse autotransporter beta-domain domain-containing protein</fullName>
    </recommendedName>
</protein>
<feature type="chain" id="PRO_5047357887" description="Inverse autotransporter beta-domain domain-containing protein" evidence="1">
    <location>
        <begin position="32"/>
        <end position="593"/>
    </location>
</feature>
<accession>A0ABN7GCZ9</accession>
<dbReference type="Pfam" id="PF11924">
    <property type="entry name" value="IAT_beta"/>
    <property type="match status" value="1"/>
</dbReference>
<keyword evidence="4" id="KW-1185">Reference proteome</keyword>
<feature type="signal peptide" evidence="1">
    <location>
        <begin position="1"/>
        <end position="31"/>
    </location>
</feature>
<feature type="domain" description="Inverse autotransporter beta-domain" evidence="2">
    <location>
        <begin position="109"/>
        <end position="378"/>
    </location>
</feature>
<dbReference type="RefSeq" id="WP_237731658.1">
    <property type="nucleotide sequence ID" value="NZ_CAHJWF010000281.1"/>
</dbReference>